<dbReference type="SUPFAM" id="SSF50341">
    <property type="entry name" value="CheW-like"/>
    <property type="match status" value="1"/>
</dbReference>
<dbReference type="Gene3D" id="2.40.50.180">
    <property type="entry name" value="CheA-289, Domain 4"/>
    <property type="match status" value="1"/>
</dbReference>
<dbReference type="PANTHER" id="PTHR22617:SF23">
    <property type="entry name" value="CHEMOTAXIS PROTEIN CHEW"/>
    <property type="match status" value="1"/>
</dbReference>
<dbReference type="InterPro" id="IPR036061">
    <property type="entry name" value="CheW-like_dom_sf"/>
</dbReference>
<feature type="domain" description="CheW-like" evidence="1">
    <location>
        <begin position="6"/>
        <end position="146"/>
    </location>
</feature>
<evidence type="ECO:0000259" key="1">
    <source>
        <dbReference type="PROSITE" id="PS50851"/>
    </source>
</evidence>
<evidence type="ECO:0000313" key="2">
    <source>
        <dbReference type="EMBL" id="QEL20598.1"/>
    </source>
</evidence>
<dbReference type="Proteomes" id="UP000324974">
    <property type="component" value="Chromosome"/>
</dbReference>
<gene>
    <name evidence="2" type="ORF">PX52LOC_07703</name>
</gene>
<evidence type="ECO:0000313" key="3">
    <source>
        <dbReference type="Proteomes" id="UP000324974"/>
    </source>
</evidence>
<dbReference type="AlphaFoldDB" id="A0A5C1AUX2"/>
<dbReference type="OrthoDB" id="9794382at2"/>
<reference evidence="3" key="1">
    <citation type="submission" date="2019-08" db="EMBL/GenBank/DDBJ databases">
        <title>Limnoglobus roseus gen. nov., sp. nov., a novel freshwater planctomycete with a giant genome from the family Gemmataceae.</title>
        <authorList>
            <person name="Kulichevskaya I.S."/>
            <person name="Naumoff D.G."/>
            <person name="Miroshnikov K."/>
            <person name="Ivanova A."/>
            <person name="Philippov D.A."/>
            <person name="Hakobyan A."/>
            <person name="Rijpstra I.C."/>
            <person name="Sinninghe Damste J.S."/>
            <person name="Liesack W."/>
            <person name="Dedysh S.N."/>
        </authorList>
    </citation>
    <scope>NUCLEOTIDE SEQUENCE [LARGE SCALE GENOMIC DNA]</scope>
    <source>
        <strain evidence="3">PX52</strain>
    </source>
</reference>
<dbReference type="GO" id="GO:0005829">
    <property type="term" value="C:cytosol"/>
    <property type="evidence" value="ECO:0007669"/>
    <property type="project" value="TreeGrafter"/>
</dbReference>
<name>A0A5C1AUX2_9BACT</name>
<dbReference type="Pfam" id="PF01584">
    <property type="entry name" value="CheW"/>
    <property type="match status" value="1"/>
</dbReference>
<keyword evidence="3" id="KW-1185">Reference proteome</keyword>
<dbReference type="GO" id="GO:0006935">
    <property type="term" value="P:chemotaxis"/>
    <property type="evidence" value="ECO:0007669"/>
    <property type="project" value="InterPro"/>
</dbReference>
<dbReference type="Gene3D" id="2.30.30.40">
    <property type="entry name" value="SH3 Domains"/>
    <property type="match status" value="1"/>
</dbReference>
<protein>
    <submittedName>
        <fullName evidence="2">Chemotaxis protein</fullName>
    </submittedName>
</protein>
<proteinExistence type="predicted"/>
<dbReference type="SMART" id="SM00260">
    <property type="entry name" value="CheW"/>
    <property type="match status" value="1"/>
</dbReference>
<organism evidence="2 3">
    <name type="scientific">Limnoglobus roseus</name>
    <dbReference type="NCBI Taxonomy" id="2598579"/>
    <lineage>
        <taxon>Bacteria</taxon>
        <taxon>Pseudomonadati</taxon>
        <taxon>Planctomycetota</taxon>
        <taxon>Planctomycetia</taxon>
        <taxon>Gemmatales</taxon>
        <taxon>Gemmataceae</taxon>
        <taxon>Limnoglobus</taxon>
    </lineage>
</organism>
<accession>A0A5C1AUX2</accession>
<dbReference type="RefSeq" id="WP_149114874.1">
    <property type="nucleotide sequence ID" value="NZ_CP042425.1"/>
</dbReference>
<dbReference type="InterPro" id="IPR039315">
    <property type="entry name" value="CheW"/>
</dbReference>
<dbReference type="InterPro" id="IPR002545">
    <property type="entry name" value="CheW-lke_dom"/>
</dbReference>
<dbReference type="KEGG" id="lrs:PX52LOC_07703"/>
<dbReference type="EMBL" id="CP042425">
    <property type="protein sequence ID" value="QEL20598.1"/>
    <property type="molecule type" value="Genomic_DNA"/>
</dbReference>
<dbReference type="GO" id="GO:0007165">
    <property type="term" value="P:signal transduction"/>
    <property type="evidence" value="ECO:0007669"/>
    <property type="project" value="InterPro"/>
</dbReference>
<dbReference type="PANTHER" id="PTHR22617">
    <property type="entry name" value="CHEMOTAXIS SENSOR HISTIDINE KINASE-RELATED"/>
    <property type="match status" value="1"/>
</dbReference>
<sequence>MTTTAAESYILFELAGTAYAIASRDVQRMEMVEHVTPVPNAPAFVEGVVFSRGKVVPAINLRRRFGFQATAFDLRTRLIVVAHADRSVGLIVDSAREFVSIPADAIQPPPETLAGTSGRYLKGVATADDRVILVLDIGGVIDAPET</sequence>
<dbReference type="PROSITE" id="PS50851">
    <property type="entry name" value="CHEW"/>
    <property type="match status" value="1"/>
</dbReference>